<dbReference type="InterPro" id="IPR029054">
    <property type="entry name" value="dUTPase-like"/>
</dbReference>
<dbReference type="PANTHER" id="PTHR19422">
    <property type="entry name" value="GAG RETROVIRAL POLYPROTEIN"/>
    <property type="match status" value="1"/>
</dbReference>
<evidence type="ECO:0000256" key="1">
    <source>
        <dbReference type="ARBA" id="ARBA00022670"/>
    </source>
</evidence>
<dbReference type="GeneTree" id="ENSGT01150000287818"/>
<dbReference type="SUPFAM" id="SSF51283">
    <property type="entry name" value="dUTPase-like"/>
    <property type="match status" value="1"/>
</dbReference>
<evidence type="ECO:0000259" key="4">
    <source>
        <dbReference type="Pfam" id="PF00692"/>
    </source>
</evidence>
<dbReference type="Ensembl" id="ENSFALT00000027647.1">
    <property type="protein sequence ID" value="ENSFALP00000033074.1"/>
    <property type="gene ID" value="ENSFALG00000028825.1"/>
</dbReference>
<keyword evidence="3" id="KW-0378">Hydrolase</keyword>
<dbReference type="PANTHER" id="PTHR19422:SF123">
    <property type="entry name" value="RT1 CLASS I, LOCUS CE15"/>
    <property type="match status" value="1"/>
</dbReference>
<keyword evidence="2" id="KW-0064">Aspartyl protease</keyword>
<dbReference type="Pfam" id="PF00692">
    <property type="entry name" value="dUTPase"/>
    <property type="match status" value="1"/>
</dbReference>
<dbReference type="InterPro" id="IPR033704">
    <property type="entry name" value="dUTPase_trimeric"/>
</dbReference>
<dbReference type="GO" id="GO:0006508">
    <property type="term" value="P:proteolysis"/>
    <property type="evidence" value="ECO:0007669"/>
    <property type="project" value="UniProtKB-KW"/>
</dbReference>
<protein>
    <recommendedName>
        <fullName evidence="4">dUTPase-like domain-containing protein</fullName>
    </recommendedName>
</protein>
<organism evidence="5 6">
    <name type="scientific">Ficedula albicollis</name>
    <name type="common">Collared flycatcher</name>
    <name type="synonym">Muscicapa albicollis</name>
    <dbReference type="NCBI Taxonomy" id="59894"/>
    <lineage>
        <taxon>Eukaryota</taxon>
        <taxon>Metazoa</taxon>
        <taxon>Chordata</taxon>
        <taxon>Craniata</taxon>
        <taxon>Vertebrata</taxon>
        <taxon>Euteleostomi</taxon>
        <taxon>Archelosauria</taxon>
        <taxon>Archosauria</taxon>
        <taxon>Dinosauria</taxon>
        <taxon>Saurischia</taxon>
        <taxon>Theropoda</taxon>
        <taxon>Coelurosauria</taxon>
        <taxon>Aves</taxon>
        <taxon>Neognathae</taxon>
        <taxon>Neoaves</taxon>
        <taxon>Telluraves</taxon>
        <taxon>Australaves</taxon>
        <taxon>Passeriformes</taxon>
        <taxon>Muscicapidae</taxon>
        <taxon>Ficedula</taxon>
    </lineage>
</organism>
<dbReference type="AlphaFoldDB" id="A0A803WDL8"/>
<keyword evidence="6" id="KW-1185">Reference proteome</keyword>
<dbReference type="CDD" id="cd07557">
    <property type="entry name" value="trimeric_dUTPase"/>
    <property type="match status" value="1"/>
</dbReference>
<dbReference type="Gene3D" id="2.70.40.10">
    <property type="match status" value="1"/>
</dbReference>
<dbReference type="GO" id="GO:0004190">
    <property type="term" value="F:aspartic-type endopeptidase activity"/>
    <property type="evidence" value="ECO:0007669"/>
    <property type="project" value="UniProtKB-KW"/>
</dbReference>
<reference evidence="5" key="1">
    <citation type="submission" date="2025-08" db="UniProtKB">
        <authorList>
            <consortium name="Ensembl"/>
        </authorList>
    </citation>
    <scope>IDENTIFICATION</scope>
</reference>
<evidence type="ECO:0000313" key="6">
    <source>
        <dbReference type="Proteomes" id="UP000016665"/>
    </source>
</evidence>
<dbReference type="Proteomes" id="UP000016665">
    <property type="component" value="Unplaced"/>
</dbReference>
<accession>A0A803WDL8</accession>
<dbReference type="InterPro" id="IPR036157">
    <property type="entry name" value="dUTPase-like_sf"/>
</dbReference>
<sequence>MLKEIATQNANVICWRIITSQPAGASFTQLIEACDQAPLEEEKIKAKTRASAMAVTLKGSAGVNLALAGTVTISNDQIHVLDSTSQGPLGDGLAALLIGRSSMSKRGIFVLPGLIDADYTGIIKIIVKVFVPPVTIPEGSKIVQLIPFFPQVKNC</sequence>
<evidence type="ECO:0000256" key="2">
    <source>
        <dbReference type="ARBA" id="ARBA00022750"/>
    </source>
</evidence>
<reference evidence="5" key="2">
    <citation type="submission" date="2025-09" db="UniProtKB">
        <authorList>
            <consortium name="Ensembl"/>
        </authorList>
    </citation>
    <scope>IDENTIFICATION</scope>
</reference>
<evidence type="ECO:0000256" key="3">
    <source>
        <dbReference type="ARBA" id="ARBA00022801"/>
    </source>
</evidence>
<feature type="domain" description="dUTPase-like" evidence="4">
    <location>
        <begin position="55"/>
        <end position="146"/>
    </location>
</feature>
<dbReference type="InterPro" id="IPR051592">
    <property type="entry name" value="HERV-K_Pro_peptidase_A2"/>
</dbReference>
<evidence type="ECO:0000313" key="5">
    <source>
        <dbReference type="Ensembl" id="ENSFALP00000033074.1"/>
    </source>
</evidence>
<proteinExistence type="predicted"/>
<keyword evidence="1" id="KW-0645">Protease</keyword>
<name>A0A803WDL8_FICAL</name>